<feature type="chain" id="PRO_5043138062" evidence="1">
    <location>
        <begin position="27"/>
        <end position="645"/>
    </location>
</feature>
<dbReference type="Proteomes" id="UP000272942">
    <property type="component" value="Unassembled WGS sequence"/>
</dbReference>
<reference evidence="3 4" key="2">
    <citation type="submission" date="2018-11" db="EMBL/GenBank/DDBJ databases">
        <authorList>
            <consortium name="Pathogen Informatics"/>
        </authorList>
    </citation>
    <scope>NUCLEOTIDE SEQUENCE [LARGE SCALE GENOMIC DNA]</scope>
    <source>
        <strain evidence="3 4">Egypt</strain>
    </source>
</reference>
<feature type="domain" description="Sema" evidence="2">
    <location>
        <begin position="54"/>
        <end position="629"/>
    </location>
</feature>
<dbReference type="AlphaFoldDB" id="A0A183AJM4"/>
<evidence type="ECO:0000313" key="5">
    <source>
        <dbReference type="WBParaSite" id="ECPE_0000717501-mRNA-1"/>
    </source>
</evidence>
<dbReference type="OrthoDB" id="125363at2759"/>
<reference evidence="5" key="1">
    <citation type="submission" date="2016-06" db="UniProtKB">
        <authorList>
            <consortium name="WormBaseParasite"/>
        </authorList>
    </citation>
    <scope>IDENTIFICATION</scope>
</reference>
<accession>A0A183AJM4</accession>
<feature type="signal peptide" evidence="1">
    <location>
        <begin position="1"/>
        <end position="26"/>
    </location>
</feature>
<proteinExistence type="predicted"/>
<evidence type="ECO:0000259" key="2">
    <source>
        <dbReference type="SMART" id="SM00630"/>
    </source>
</evidence>
<keyword evidence="4" id="KW-1185">Reference proteome</keyword>
<dbReference type="SUPFAM" id="SSF101912">
    <property type="entry name" value="Sema domain"/>
    <property type="match status" value="3"/>
</dbReference>
<gene>
    <name evidence="3" type="ORF">ECPE_LOCUS7159</name>
</gene>
<dbReference type="InterPro" id="IPR031148">
    <property type="entry name" value="Plexin"/>
</dbReference>
<protein>
    <submittedName>
        <fullName evidence="5">Sema domain-containing protein</fullName>
    </submittedName>
</protein>
<name>A0A183AJM4_9TREM</name>
<dbReference type="PANTHER" id="PTHR22625:SF70">
    <property type="entry name" value="PLEXIN A, ISOFORM A"/>
    <property type="match status" value="1"/>
</dbReference>
<evidence type="ECO:0000313" key="4">
    <source>
        <dbReference type="Proteomes" id="UP000272942"/>
    </source>
</evidence>
<organism evidence="5">
    <name type="scientific">Echinostoma caproni</name>
    <dbReference type="NCBI Taxonomy" id="27848"/>
    <lineage>
        <taxon>Eukaryota</taxon>
        <taxon>Metazoa</taxon>
        <taxon>Spiralia</taxon>
        <taxon>Lophotrochozoa</taxon>
        <taxon>Platyhelminthes</taxon>
        <taxon>Trematoda</taxon>
        <taxon>Digenea</taxon>
        <taxon>Plagiorchiida</taxon>
        <taxon>Echinostomata</taxon>
        <taxon>Echinostomatoidea</taxon>
        <taxon>Echinostomatidae</taxon>
        <taxon>Echinostoma</taxon>
    </lineage>
</organism>
<dbReference type="InterPro" id="IPR015943">
    <property type="entry name" value="WD40/YVTN_repeat-like_dom_sf"/>
</dbReference>
<dbReference type="EMBL" id="UZAN01044239">
    <property type="protein sequence ID" value="VDP80334.1"/>
    <property type="molecule type" value="Genomic_DNA"/>
</dbReference>
<evidence type="ECO:0000256" key="1">
    <source>
        <dbReference type="SAM" id="SignalP"/>
    </source>
</evidence>
<sequence>MHESLLTLFVCVLFQWLISVWRPCESTTHINTALCQLRVTHNASIVGTNDTRNLRVLYRLYGPNAREFVFVAGTNHVYQFDAHHLRRLSTRVTGPQNFSILCSDEHECSYCRITPNSPWPKGYSAEFCGPRPTDNFVRAWATSTVAADDDDNHMFQHGDSLTSPVYDVVINDDRIACEDALYLCYNAHHGYCERVRLQNVSTEAPWHGPFGQPHPTTQSNRVAVVGCDPIMHATIVVGAQYVYAATEPDILKSLTLFSPDPLSARARDFQLVNSNRDTKTVVTLTDDSSIPLQYKFSFRYRIHPLSTPVSDPTTTPVPAHVYFVLQQPRSARFTHWQPRVARICEGDKHFYSYVELNLVCYQCAPIAEQKHKTLNALHTSSRGQVGRILANQLKQSIEHILQRLTDILHASLEAPRVAANTPGWEDFHEVLLVAFAAQPVDPSVYWYEFAQEHGGQPMHYIRSSFLPDVDQDQIGAILLSGSALSLFSMAHIDAQFTNVIRNCLDGRGTRGPPHFLRLNSPQYMGCVPEAYLADQPYYCPAKAPMNHFITGEKDEDRLEAPSFLYLSKNVTGLAITVVSVNFTVCLITTDDGWLFKYEVVSLNESRLLESRLLAPAGTPLTGISLDFTGTVAFVTSLSKMIVIIC</sequence>
<dbReference type="GO" id="GO:0002116">
    <property type="term" value="C:semaphorin receptor complex"/>
    <property type="evidence" value="ECO:0007669"/>
    <property type="project" value="TreeGrafter"/>
</dbReference>
<dbReference type="InterPro" id="IPR036352">
    <property type="entry name" value="Semap_dom_sf"/>
</dbReference>
<dbReference type="SMART" id="SM00630">
    <property type="entry name" value="Sema"/>
    <property type="match status" value="1"/>
</dbReference>
<dbReference type="GO" id="GO:0017154">
    <property type="term" value="F:semaphorin receptor activity"/>
    <property type="evidence" value="ECO:0007669"/>
    <property type="project" value="InterPro"/>
</dbReference>
<dbReference type="GO" id="GO:0005886">
    <property type="term" value="C:plasma membrane"/>
    <property type="evidence" value="ECO:0007669"/>
    <property type="project" value="TreeGrafter"/>
</dbReference>
<dbReference type="InterPro" id="IPR001627">
    <property type="entry name" value="Semap_dom"/>
</dbReference>
<dbReference type="GO" id="GO:0030334">
    <property type="term" value="P:regulation of cell migration"/>
    <property type="evidence" value="ECO:0007669"/>
    <property type="project" value="TreeGrafter"/>
</dbReference>
<evidence type="ECO:0000313" key="3">
    <source>
        <dbReference type="EMBL" id="VDP80334.1"/>
    </source>
</evidence>
<dbReference type="WBParaSite" id="ECPE_0000717501-mRNA-1">
    <property type="protein sequence ID" value="ECPE_0000717501-mRNA-1"/>
    <property type="gene ID" value="ECPE_0000717501"/>
</dbReference>
<keyword evidence="1" id="KW-0732">Signal</keyword>
<dbReference type="PANTHER" id="PTHR22625">
    <property type="entry name" value="PLEXIN"/>
    <property type="match status" value="1"/>
</dbReference>
<dbReference type="Gene3D" id="2.130.10.10">
    <property type="entry name" value="YVTN repeat-like/Quinoprotein amine dehydrogenase"/>
    <property type="match status" value="1"/>
</dbReference>